<keyword evidence="3" id="KW-0611">Plant defense</keyword>
<dbReference type="InterPro" id="IPR035897">
    <property type="entry name" value="Toll_tir_struct_dom_sf"/>
</dbReference>
<reference evidence="7 8" key="2">
    <citation type="submission" date="2018-09" db="EMBL/GenBank/DDBJ databases">
        <title>A high-quality reference genome of wild soybean provides a powerful tool to mine soybean genomes.</title>
        <authorList>
            <person name="Xie M."/>
            <person name="Chung C.Y.L."/>
            <person name="Li M.-W."/>
            <person name="Wong F.-L."/>
            <person name="Chan T.-F."/>
            <person name="Lam H.-M."/>
        </authorList>
    </citation>
    <scope>NUCLEOTIDE SEQUENCE [LARGE SCALE GENOMIC DNA]</scope>
    <source>
        <strain evidence="8">cv. W05</strain>
        <tissue evidence="7">Hypocotyl of etiolated seedlings</tissue>
    </source>
</reference>
<proteinExistence type="predicted"/>
<dbReference type="FunFam" id="3.40.50.10140:FF:000007">
    <property type="entry name" value="Disease resistance protein (TIR-NBS-LRR class)"/>
    <property type="match status" value="1"/>
</dbReference>
<dbReference type="Gene3D" id="3.80.10.10">
    <property type="entry name" value="Ribonuclease Inhibitor"/>
    <property type="match status" value="2"/>
</dbReference>
<evidence type="ECO:0000313" key="6">
    <source>
        <dbReference type="EMBL" id="KHN32817.1"/>
    </source>
</evidence>
<dbReference type="Pfam" id="PF23286">
    <property type="entry name" value="LRR_13"/>
    <property type="match status" value="1"/>
</dbReference>
<dbReference type="Gene3D" id="3.40.50.300">
    <property type="entry name" value="P-loop containing nucleotide triphosphate hydrolases"/>
    <property type="match status" value="1"/>
</dbReference>
<dbReference type="SUPFAM" id="SSF52058">
    <property type="entry name" value="L domain-like"/>
    <property type="match status" value="1"/>
</dbReference>
<sequence length="1149" mass="130855">MSSSSFSYGWKYDVFLSFRGSDTRHGFTGHLYKALCDRGIHTFIDDEELQRGEEITPLLVKAIEGSRIAIPVFSKNYASSTFCLDELVHILACVKEKGTLVLPVFYEVDPSDVRHQRGSYKDALNSHKERFNDDQEKLQKWRNSLSQAANLAGYHFKHGIENEYEYDFIGNIVKEVSQKINRTVLHVADYTVGLEFRMKEVNSLLNFKSGGVHMVGIHGVGGVGKTTLARAIYNLIADQFEVLCFLDNVRENSIKNGLVHLQETLLSKTIGEKGIKLGSINEAIPIIKHRLHRKKVLLVLDDVDKPDQLHAIAGGMDWFGSGSRVIITTRNRHLLTCHGVESIYEVHGLNHKEALELLSWSAFKTGKVDPCYVNILNRAVTYASGLPLALKVIGSNLIGKRIEEWESALDQYQRIPNKDIQDILKVSFDSLEEYEQNIFLDIACCFKGYRLSEVKEILFSHHGFCPQYGIGVLIDKSLIKIDCFGNVTLHDLIEDMGKEIVRRESPEEPENRSRLWCPEDIVQVLEENKGTSRIQMIALDYLNYEEVEWDGMAFKEMNNLKTLIIRGGCFTTGPKHLPNSLRVLEWRRYPSPSLPFDFNPKKLVSLQLPDSCLTSLNWLNSKNRFLNMRVLNFNQCHYITEIPDVCGAPNLQELSFEYCENLIKIHVSVGFLDKLKILDADGCSKLTSFPPMKLTSLEELKLSFCANLECFPEILGKMENVTSLDIKDTPIKELPSSIQHLSRLQRIKLKNGGVIQLPSTFFAMKELRYLLVNQCEGLLLPVENEGKEQMSSMVVENTIGYLDLSHCHISDKFLQSGLPLFSNVKELYLNGNDFTILPACIQEFQFLTELYLEACENLHEIGWIPPNLEIFAVIDCTSLKELDLTLLPTWNKECCLLRKLLLCGCRNLEKLKGIPLNIEELIVESCNSLKDLDLTLPPSCTRQCRILSKLILDSCMDFEEIKGIPSDIGVFSARECSSLTSECRSMLLNEELHEADGFKEFILPGTRIPEWFECTNESSICFWFRDKFPAISVCVVSEPMDSDVTFSFIINGVEHLPKGAISLDLCVDHLWIIDHIEELFNDCVLSENEWNHVVCTTSWVPQPIKQIGIHVIKQGSNLEDIQFTNPLLSKEDPDFRIQHDDSRKRKRQE</sequence>
<evidence type="ECO:0000313" key="7">
    <source>
        <dbReference type="EMBL" id="RZB61287.1"/>
    </source>
</evidence>
<keyword evidence="1" id="KW-0433">Leucine-rich repeat</keyword>
<evidence type="ECO:0000256" key="4">
    <source>
        <dbReference type="ARBA" id="ARBA00023027"/>
    </source>
</evidence>
<dbReference type="Pfam" id="PF00931">
    <property type="entry name" value="NB-ARC"/>
    <property type="match status" value="1"/>
</dbReference>
<dbReference type="PROSITE" id="PS50104">
    <property type="entry name" value="TIR"/>
    <property type="match status" value="1"/>
</dbReference>
<dbReference type="Pfam" id="PF01582">
    <property type="entry name" value="TIR"/>
    <property type="match status" value="1"/>
</dbReference>
<dbReference type="PANTHER" id="PTHR11017">
    <property type="entry name" value="LEUCINE-RICH REPEAT-CONTAINING PROTEIN"/>
    <property type="match status" value="1"/>
</dbReference>
<dbReference type="InterPro" id="IPR058546">
    <property type="entry name" value="RPS4B/Roq1-like_LRR"/>
</dbReference>
<dbReference type="PANTHER" id="PTHR11017:SF219">
    <property type="entry name" value="ARCHAEAL ATPASE"/>
    <property type="match status" value="1"/>
</dbReference>
<dbReference type="InterPro" id="IPR027417">
    <property type="entry name" value="P-loop_NTPase"/>
</dbReference>
<dbReference type="InterPro" id="IPR002182">
    <property type="entry name" value="NB-ARC"/>
</dbReference>
<dbReference type="PRINTS" id="PR00364">
    <property type="entry name" value="DISEASERSIST"/>
</dbReference>
<keyword evidence="4" id="KW-0520">NAD</keyword>
<dbReference type="SMART" id="SM00255">
    <property type="entry name" value="TIR"/>
    <property type="match status" value="1"/>
</dbReference>
<dbReference type="EMBL" id="QZWG01000016">
    <property type="protein sequence ID" value="RZB61287.1"/>
    <property type="molecule type" value="Genomic_DNA"/>
</dbReference>
<feature type="domain" description="TIR" evidence="5">
    <location>
        <begin position="10"/>
        <end position="180"/>
    </location>
</feature>
<evidence type="ECO:0000256" key="1">
    <source>
        <dbReference type="ARBA" id="ARBA00022614"/>
    </source>
</evidence>
<accession>A0A0B2RLV8</accession>
<dbReference type="InterPro" id="IPR042197">
    <property type="entry name" value="Apaf_helical"/>
</dbReference>
<dbReference type="Gene3D" id="3.40.50.10140">
    <property type="entry name" value="Toll/interleukin-1 receptor homology (TIR) domain"/>
    <property type="match status" value="1"/>
</dbReference>
<evidence type="ECO:0000259" key="5">
    <source>
        <dbReference type="PROSITE" id="PS50104"/>
    </source>
</evidence>
<reference evidence="6" key="1">
    <citation type="submission" date="2014-07" db="EMBL/GenBank/DDBJ databases">
        <title>Identification of a novel salt tolerance gene in wild soybean by whole-genome sequencing.</title>
        <authorList>
            <person name="Lam H.-M."/>
            <person name="Qi X."/>
            <person name="Li M.-W."/>
            <person name="Liu X."/>
            <person name="Xie M."/>
            <person name="Ni M."/>
            <person name="Xu X."/>
        </authorList>
    </citation>
    <scope>NUCLEOTIDE SEQUENCE [LARGE SCALE GENOMIC DNA]</scope>
    <source>
        <tissue evidence="6">Root</tissue>
    </source>
</reference>
<protein>
    <submittedName>
        <fullName evidence="6 7">TMV resistance protein N</fullName>
    </submittedName>
</protein>
<evidence type="ECO:0000313" key="8">
    <source>
        <dbReference type="Proteomes" id="UP000289340"/>
    </source>
</evidence>
<name>A0A0B2RLV8_GLYSO</name>
<organism evidence="6">
    <name type="scientific">Glycine soja</name>
    <name type="common">Wild soybean</name>
    <dbReference type="NCBI Taxonomy" id="3848"/>
    <lineage>
        <taxon>Eukaryota</taxon>
        <taxon>Viridiplantae</taxon>
        <taxon>Streptophyta</taxon>
        <taxon>Embryophyta</taxon>
        <taxon>Tracheophyta</taxon>
        <taxon>Spermatophyta</taxon>
        <taxon>Magnoliopsida</taxon>
        <taxon>eudicotyledons</taxon>
        <taxon>Gunneridae</taxon>
        <taxon>Pentapetalae</taxon>
        <taxon>rosids</taxon>
        <taxon>fabids</taxon>
        <taxon>Fabales</taxon>
        <taxon>Fabaceae</taxon>
        <taxon>Papilionoideae</taxon>
        <taxon>50 kb inversion clade</taxon>
        <taxon>NPAAA clade</taxon>
        <taxon>indigoferoid/millettioid clade</taxon>
        <taxon>Phaseoleae</taxon>
        <taxon>Glycine</taxon>
        <taxon>Glycine subgen. Soja</taxon>
    </lineage>
</organism>
<dbReference type="InterPro" id="IPR000157">
    <property type="entry name" value="TIR_dom"/>
</dbReference>
<dbReference type="SUPFAM" id="SSF52200">
    <property type="entry name" value="Toll/Interleukin receptor TIR domain"/>
    <property type="match status" value="1"/>
</dbReference>
<dbReference type="EMBL" id="KN649956">
    <property type="protein sequence ID" value="KHN32817.1"/>
    <property type="molecule type" value="Genomic_DNA"/>
</dbReference>
<dbReference type="SUPFAM" id="SSF52540">
    <property type="entry name" value="P-loop containing nucleoside triphosphate hydrolases"/>
    <property type="match status" value="1"/>
</dbReference>
<keyword evidence="8" id="KW-1185">Reference proteome</keyword>
<dbReference type="GO" id="GO:0006952">
    <property type="term" value="P:defense response"/>
    <property type="evidence" value="ECO:0007669"/>
    <property type="project" value="InterPro"/>
</dbReference>
<dbReference type="GO" id="GO:0007165">
    <property type="term" value="P:signal transduction"/>
    <property type="evidence" value="ECO:0007669"/>
    <property type="project" value="InterPro"/>
</dbReference>
<dbReference type="Proteomes" id="UP000289340">
    <property type="component" value="Chromosome 16"/>
</dbReference>
<dbReference type="Proteomes" id="UP000053555">
    <property type="component" value="Unassembled WGS sequence"/>
</dbReference>
<dbReference type="AlphaFoldDB" id="A0A0B2RLV8"/>
<keyword evidence="2" id="KW-0677">Repeat</keyword>
<dbReference type="SMR" id="A0A0B2RLV8"/>
<dbReference type="GO" id="GO:0043531">
    <property type="term" value="F:ADP binding"/>
    <property type="evidence" value="ECO:0007669"/>
    <property type="project" value="InterPro"/>
</dbReference>
<dbReference type="Gene3D" id="1.10.8.430">
    <property type="entry name" value="Helical domain of apoptotic protease-activating factors"/>
    <property type="match status" value="1"/>
</dbReference>
<dbReference type="Pfam" id="PF23282">
    <property type="entry name" value="WHD_ROQ1"/>
    <property type="match status" value="1"/>
</dbReference>
<evidence type="ECO:0000256" key="2">
    <source>
        <dbReference type="ARBA" id="ARBA00022737"/>
    </source>
</evidence>
<gene>
    <name evidence="7" type="ORF">D0Y65_043848</name>
    <name evidence="6" type="ORF">glysoja_024176</name>
</gene>
<dbReference type="Gramene" id="XM_028349824.1">
    <property type="protein sequence ID" value="XP_028205625.1"/>
    <property type="gene ID" value="LOC114389200"/>
</dbReference>
<evidence type="ECO:0000256" key="3">
    <source>
        <dbReference type="ARBA" id="ARBA00022821"/>
    </source>
</evidence>
<dbReference type="InterPro" id="IPR044974">
    <property type="entry name" value="Disease_R_plants"/>
</dbReference>
<dbReference type="InterPro" id="IPR058192">
    <property type="entry name" value="WHD_ROQ1-like"/>
</dbReference>
<dbReference type="InterPro" id="IPR032675">
    <property type="entry name" value="LRR_dom_sf"/>
</dbReference>